<protein>
    <submittedName>
        <fullName evidence="1">Uncharacterized protein</fullName>
    </submittedName>
</protein>
<dbReference type="OrthoDB" id="8244929at2"/>
<name>A0A5N3P5Q3_9HYPH</name>
<dbReference type="EMBL" id="VCMV01000051">
    <property type="protein sequence ID" value="KAB0264981.1"/>
    <property type="molecule type" value="Genomic_DNA"/>
</dbReference>
<accession>A0A5N3P5Q3</accession>
<dbReference type="RefSeq" id="WP_150948032.1">
    <property type="nucleotide sequence ID" value="NZ_VCMV01000051.1"/>
</dbReference>
<sequence>MTTLTVREAYLAMYRFMEVIADRDNLDGFNVMLGSMSFLRDGSTADAGMWWDWEQAVKRVEGDLDSKLSIEEAHATMRSFLETYNSRGPSDDIIEILIHMVPPSLSEPEGEPLWKDWLNAVRAAKMNEVDAALRLHKLR</sequence>
<evidence type="ECO:0000313" key="1">
    <source>
        <dbReference type="EMBL" id="KAB0264981.1"/>
    </source>
</evidence>
<organism evidence="1 2">
    <name type="scientific">Microvirga brassicacearum</name>
    <dbReference type="NCBI Taxonomy" id="2580413"/>
    <lineage>
        <taxon>Bacteria</taxon>
        <taxon>Pseudomonadati</taxon>
        <taxon>Pseudomonadota</taxon>
        <taxon>Alphaproteobacteria</taxon>
        <taxon>Hyphomicrobiales</taxon>
        <taxon>Methylobacteriaceae</taxon>
        <taxon>Microvirga</taxon>
    </lineage>
</organism>
<gene>
    <name evidence="1" type="ORF">FEZ63_20635</name>
</gene>
<reference evidence="1 2" key="1">
    <citation type="journal article" date="2019" name="Microorganisms">
        <title>Genome Insights into the Novel Species Microvirga brassicacearum, a Rapeseed Endophyte with Biotechnological Potential.</title>
        <authorList>
            <person name="Jimenez-Gomez A."/>
            <person name="Saati-Santamaria Z."/>
            <person name="Igual J.M."/>
            <person name="Rivas R."/>
            <person name="Mateos P.F."/>
            <person name="Garcia-Fraile P."/>
        </authorList>
    </citation>
    <scope>NUCLEOTIDE SEQUENCE [LARGE SCALE GENOMIC DNA]</scope>
    <source>
        <strain evidence="1 2">CDVBN77</strain>
    </source>
</reference>
<dbReference type="AlphaFoldDB" id="A0A5N3P5Q3"/>
<proteinExistence type="predicted"/>
<comment type="caution">
    <text evidence="1">The sequence shown here is derived from an EMBL/GenBank/DDBJ whole genome shotgun (WGS) entry which is preliminary data.</text>
</comment>
<evidence type="ECO:0000313" key="2">
    <source>
        <dbReference type="Proteomes" id="UP000325684"/>
    </source>
</evidence>
<dbReference type="Proteomes" id="UP000325684">
    <property type="component" value="Unassembled WGS sequence"/>
</dbReference>
<keyword evidence="2" id="KW-1185">Reference proteome</keyword>